<organism evidence="1 2">
    <name type="scientific">Cirrhinus molitorella</name>
    <name type="common">mud carp</name>
    <dbReference type="NCBI Taxonomy" id="172907"/>
    <lineage>
        <taxon>Eukaryota</taxon>
        <taxon>Metazoa</taxon>
        <taxon>Chordata</taxon>
        <taxon>Craniata</taxon>
        <taxon>Vertebrata</taxon>
        <taxon>Euteleostomi</taxon>
        <taxon>Actinopterygii</taxon>
        <taxon>Neopterygii</taxon>
        <taxon>Teleostei</taxon>
        <taxon>Ostariophysi</taxon>
        <taxon>Cypriniformes</taxon>
        <taxon>Cyprinidae</taxon>
        <taxon>Labeoninae</taxon>
        <taxon>Labeonini</taxon>
        <taxon>Cirrhinus</taxon>
    </lineage>
</organism>
<reference evidence="1 2" key="1">
    <citation type="submission" date="2023-09" db="EMBL/GenBank/DDBJ databases">
        <authorList>
            <person name="Wang M."/>
        </authorList>
    </citation>
    <scope>NUCLEOTIDE SEQUENCE [LARGE SCALE GENOMIC DNA]</scope>
    <source>
        <strain evidence="1">GT-2023</strain>
        <tissue evidence="1">Liver</tissue>
    </source>
</reference>
<evidence type="ECO:0000313" key="1">
    <source>
        <dbReference type="EMBL" id="KAL1252843.1"/>
    </source>
</evidence>
<sequence length="175" mass="19270">MSIVIHGSSKQCRRKQCYPKPRGFHSRFPRDDKILKKKKFLSSPASKIQRGKKTIGQFLLAFTLGGYQKRKKTKQGSLSAKRRRAGSIESIIICAATPKSVLITAARIDISGCRFCDLIDEGRNAPGGRDAGRRLPSSSQPQVRLTRYLDHSPSEGSSSIAQGEIRDIPAANGLF</sequence>
<accession>A0ABR3LMZ0</accession>
<dbReference type="Proteomes" id="UP001558613">
    <property type="component" value="Unassembled WGS sequence"/>
</dbReference>
<keyword evidence="2" id="KW-1185">Reference proteome</keyword>
<comment type="caution">
    <text evidence="1">The sequence shown here is derived from an EMBL/GenBank/DDBJ whole genome shotgun (WGS) entry which is preliminary data.</text>
</comment>
<gene>
    <name evidence="1" type="ORF">QQF64_017536</name>
</gene>
<name>A0ABR3LMZ0_9TELE</name>
<evidence type="ECO:0000313" key="2">
    <source>
        <dbReference type="Proteomes" id="UP001558613"/>
    </source>
</evidence>
<protein>
    <recommendedName>
        <fullName evidence="3">Ribosomal protein S14</fullName>
    </recommendedName>
</protein>
<dbReference type="EMBL" id="JAYMGO010000021">
    <property type="protein sequence ID" value="KAL1252843.1"/>
    <property type="molecule type" value="Genomic_DNA"/>
</dbReference>
<evidence type="ECO:0008006" key="3">
    <source>
        <dbReference type="Google" id="ProtNLM"/>
    </source>
</evidence>
<proteinExistence type="predicted"/>